<dbReference type="RefSeq" id="WP_161013609.1">
    <property type="nucleotide sequence ID" value="NZ_WWCK01000003.1"/>
</dbReference>
<name>A0A7X4GP11_9BURK</name>
<feature type="chain" id="PRO_5030645511" evidence="1">
    <location>
        <begin position="24"/>
        <end position="205"/>
    </location>
</feature>
<dbReference type="Proteomes" id="UP000450012">
    <property type="component" value="Unassembled WGS sequence"/>
</dbReference>
<protein>
    <submittedName>
        <fullName evidence="3">PEPxxWA-CTERM sorting domain-containing protein</fullName>
    </submittedName>
</protein>
<dbReference type="Pfam" id="PF07589">
    <property type="entry name" value="PEP-CTERM"/>
    <property type="match status" value="1"/>
</dbReference>
<feature type="signal peptide" evidence="1">
    <location>
        <begin position="1"/>
        <end position="23"/>
    </location>
</feature>
<organism evidence="3 4">
    <name type="scientific">Duganella rivi</name>
    <dbReference type="NCBI Taxonomy" id="2666083"/>
    <lineage>
        <taxon>Bacteria</taxon>
        <taxon>Pseudomonadati</taxon>
        <taxon>Pseudomonadota</taxon>
        <taxon>Betaproteobacteria</taxon>
        <taxon>Burkholderiales</taxon>
        <taxon>Oxalobacteraceae</taxon>
        <taxon>Telluria group</taxon>
        <taxon>Duganella</taxon>
    </lineage>
</organism>
<keyword evidence="1" id="KW-0732">Signal</keyword>
<dbReference type="NCBIfam" id="NF035944">
    <property type="entry name" value="PEPxxWA-CTERM"/>
    <property type="match status" value="1"/>
</dbReference>
<dbReference type="NCBIfam" id="TIGR02595">
    <property type="entry name" value="PEP_CTERM"/>
    <property type="match status" value="1"/>
</dbReference>
<dbReference type="InterPro" id="IPR013424">
    <property type="entry name" value="Ice-binding_C"/>
</dbReference>
<gene>
    <name evidence="3" type="ORF">GTP45_09350</name>
</gene>
<sequence length="205" mass="21443">MQAKHTRKALALAALLAGGAAHATPVTELLINGSFEQNIQANGTWNVYNNLAGWTGGAYGIELRNNVAGVAADGVNFVELDTTNNSSLSQSVSTVLNKSYTLTFQFQDRPGVTTASQGLEISWGGQVVGTVNNSLNGGWQTVSYSLLGNGGMEALSFKAIGTNDSLGTSLDNISLTTAVPEPETYAMMLAGLGLVGFAARRRKQK</sequence>
<feature type="domain" description="Ice-binding protein C-terminal" evidence="2">
    <location>
        <begin position="178"/>
        <end position="202"/>
    </location>
</feature>
<evidence type="ECO:0000256" key="1">
    <source>
        <dbReference type="SAM" id="SignalP"/>
    </source>
</evidence>
<accession>A0A7X4GP11</accession>
<keyword evidence="4" id="KW-1185">Reference proteome</keyword>
<reference evidence="3 4" key="1">
    <citation type="submission" date="2019-12" db="EMBL/GenBank/DDBJ databases">
        <title>Novel species isolated from a subtropical stream in China.</title>
        <authorList>
            <person name="Lu H."/>
        </authorList>
    </citation>
    <scope>NUCLEOTIDE SEQUENCE [LARGE SCALE GENOMIC DNA]</scope>
    <source>
        <strain evidence="3 4">FT55W</strain>
    </source>
</reference>
<dbReference type="Gene3D" id="2.60.120.260">
    <property type="entry name" value="Galactose-binding domain-like"/>
    <property type="match status" value="1"/>
</dbReference>
<dbReference type="AlphaFoldDB" id="A0A7X4GP11"/>
<dbReference type="EMBL" id="WWCK01000003">
    <property type="protein sequence ID" value="MYM67032.1"/>
    <property type="molecule type" value="Genomic_DNA"/>
</dbReference>
<evidence type="ECO:0000313" key="4">
    <source>
        <dbReference type="Proteomes" id="UP000450012"/>
    </source>
</evidence>
<evidence type="ECO:0000259" key="2">
    <source>
        <dbReference type="Pfam" id="PF07589"/>
    </source>
</evidence>
<evidence type="ECO:0000313" key="3">
    <source>
        <dbReference type="EMBL" id="MYM67032.1"/>
    </source>
</evidence>
<proteinExistence type="predicted"/>
<comment type="caution">
    <text evidence="3">The sequence shown here is derived from an EMBL/GenBank/DDBJ whole genome shotgun (WGS) entry which is preliminary data.</text>
</comment>